<dbReference type="AlphaFoldDB" id="A0A8F6YBI1"/>
<feature type="transmembrane region" description="Helical" evidence="5">
    <location>
        <begin position="53"/>
        <end position="74"/>
    </location>
</feature>
<evidence type="ECO:0000313" key="7">
    <source>
        <dbReference type="EMBL" id="QXT40583.1"/>
    </source>
</evidence>
<feature type="transmembrane region" description="Helical" evidence="5">
    <location>
        <begin position="170"/>
        <end position="191"/>
    </location>
</feature>
<keyword evidence="8" id="KW-1185">Reference proteome</keyword>
<organism evidence="7 8">
    <name type="scientific">Gymnodinialimonas ceratoperidinii</name>
    <dbReference type="NCBI Taxonomy" id="2856823"/>
    <lineage>
        <taxon>Bacteria</taxon>
        <taxon>Pseudomonadati</taxon>
        <taxon>Pseudomonadota</taxon>
        <taxon>Alphaproteobacteria</taxon>
        <taxon>Rhodobacterales</taxon>
        <taxon>Paracoccaceae</taxon>
        <taxon>Gymnodinialimonas</taxon>
    </lineage>
</organism>
<evidence type="ECO:0000256" key="1">
    <source>
        <dbReference type="ARBA" id="ARBA00004141"/>
    </source>
</evidence>
<dbReference type="InterPro" id="IPR011701">
    <property type="entry name" value="MFS"/>
</dbReference>
<comment type="subcellular location">
    <subcellularLocation>
        <location evidence="1">Membrane</location>
        <topology evidence="1">Multi-pass membrane protein</topology>
    </subcellularLocation>
</comment>
<feature type="transmembrane region" description="Helical" evidence="5">
    <location>
        <begin position="108"/>
        <end position="129"/>
    </location>
</feature>
<dbReference type="PANTHER" id="PTHR23508:SF10">
    <property type="entry name" value="CARBOXYLIC ACID TRANSPORTER PROTEIN HOMOLOG"/>
    <property type="match status" value="1"/>
</dbReference>
<dbReference type="GO" id="GO:0046943">
    <property type="term" value="F:carboxylic acid transmembrane transporter activity"/>
    <property type="evidence" value="ECO:0007669"/>
    <property type="project" value="TreeGrafter"/>
</dbReference>
<dbReference type="RefSeq" id="WP_219003876.1">
    <property type="nucleotide sequence ID" value="NZ_CP079194.1"/>
</dbReference>
<keyword evidence="4 5" id="KW-0472">Membrane</keyword>
<keyword evidence="2 5" id="KW-0812">Transmembrane</keyword>
<dbReference type="KEGG" id="gce:KYE46_04910"/>
<evidence type="ECO:0000259" key="6">
    <source>
        <dbReference type="PROSITE" id="PS50850"/>
    </source>
</evidence>
<evidence type="ECO:0000313" key="8">
    <source>
        <dbReference type="Proteomes" id="UP000825009"/>
    </source>
</evidence>
<feature type="transmembrane region" description="Helical" evidence="5">
    <location>
        <begin position="259"/>
        <end position="280"/>
    </location>
</feature>
<reference evidence="7 8" key="1">
    <citation type="submission" date="2021-07" db="EMBL/GenBank/DDBJ databases">
        <title>A novel Jannaschia species isolated from marine dinoflagellate Ceratoperidinium margalefii.</title>
        <authorList>
            <person name="Jiang Y."/>
            <person name="Li Z."/>
        </authorList>
    </citation>
    <scope>NUCLEOTIDE SEQUENCE [LARGE SCALE GENOMIC DNA]</scope>
    <source>
        <strain evidence="7 8">J12C1-MA-4</strain>
    </source>
</reference>
<evidence type="ECO:0000256" key="5">
    <source>
        <dbReference type="SAM" id="Phobius"/>
    </source>
</evidence>
<dbReference type="Pfam" id="PF07690">
    <property type="entry name" value="MFS_1"/>
    <property type="match status" value="1"/>
</dbReference>
<dbReference type="Proteomes" id="UP000825009">
    <property type="component" value="Chromosome"/>
</dbReference>
<proteinExistence type="predicted"/>
<feature type="domain" description="Major facilitator superfamily (MFS) profile" evidence="6">
    <location>
        <begin position="17"/>
        <end position="410"/>
    </location>
</feature>
<feature type="transmembrane region" description="Helical" evidence="5">
    <location>
        <begin position="319"/>
        <end position="340"/>
    </location>
</feature>
<keyword evidence="3 5" id="KW-1133">Transmembrane helix</keyword>
<name>A0A8F6YBI1_9RHOB</name>
<dbReference type="InterPro" id="IPR020846">
    <property type="entry name" value="MFS_dom"/>
</dbReference>
<dbReference type="PANTHER" id="PTHR23508">
    <property type="entry name" value="CARBOXYLIC ACID TRANSPORTER PROTEIN HOMOLOG"/>
    <property type="match status" value="1"/>
</dbReference>
<feature type="transmembrane region" description="Helical" evidence="5">
    <location>
        <begin position="292"/>
        <end position="313"/>
    </location>
</feature>
<gene>
    <name evidence="7" type="ORF">KYE46_04910</name>
</gene>
<protein>
    <submittedName>
        <fullName evidence="7">MFS transporter</fullName>
    </submittedName>
</protein>
<feature type="transmembrane region" description="Helical" evidence="5">
    <location>
        <begin position="226"/>
        <end position="247"/>
    </location>
</feature>
<feature type="transmembrane region" description="Helical" evidence="5">
    <location>
        <begin position="81"/>
        <end position="102"/>
    </location>
</feature>
<feature type="transmembrane region" description="Helical" evidence="5">
    <location>
        <begin position="141"/>
        <end position="164"/>
    </location>
</feature>
<dbReference type="EMBL" id="CP079194">
    <property type="protein sequence ID" value="QXT40583.1"/>
    <property type="molecule type" value="Genomic_DNA"/>
</dbReference>
<evidence type="ECO:0000256" key="4">
    <source>
        <dbReference type="ARBA" id="ARBA00023136"/>
    </source>
</evidence>
<accession>A0A8F6YBI1</accession>
<feature type="transmembrane region" description="Helical" evidence="5">
    <location>
        <begin position="383"/>
        <end position="403"/>
    </location>
</feature>
<evidence type="ECO:0000256" key="3">
    <source>
        <dbReference type="ARBA" id="ARBA00022989"/>
    </source>
</evidence>
<feature type="transmembrane region" description="Helical" evidence="5">
    <location>
        <begin position="352"/>
        <end position="377"/>
    </location>
</feature>
<dbReference type="GO" id="GO:0005886">
    <property type="term" value="C:plasma membrane"/>
    <property type="evidence" value="ECO:0007669"/>
    <property type="project" value="TreeGrafter"/>
</dbReference>
<dbReference type="PROSITE" id="PS50850">
    <property type="entry name" value="MFS"/>
    <property type="match status" value="1"/>
</dbReference>
<evidence type="ECO:0000256" key="2">
    <source>
        <dbReference type="ARBA" id="ARBA00022692"/>
    </source>
</evidence>
<sequence length="419" mass="42688">MSHPESRSNPDRTNWLVVSAACAAGVAAALQIGKASAALPLLRAEFDAGVAAASWYLALASLGAAIFGAVLGLMTTRIGGLRAGVVGLALLALGSLLGPLAGTWTPFIFARLLEAVGMPLVVVAMPALIQSYSIGRARVMAMGFWSAWLPLGVALAMGLSVVMLDQWGWRGLYIACGVLPLLSLAALFVLVRTHAPLPAAARAPEPVESASGAVQRLLRHMPGATVQIYGGVFALFSASYLTVQGFLPSVAVETLSMSITNATLLGGASALLVIPGNLVGSFLLSRGVSARLLLRFGFVVMGVSGATFLTDLFAPALRIAAGCTFTAVAGVVPGVIWALIPQLTAQSRRGSSLTAGVIYQYAGVGQLLGPVLGGLAVQLAGGWSGSAFVVLAASGVAMLLIALPHARIMTVVAEAAPAR</sequence>